<accession>A0A1S9P643</accession>
<proteinExistence type="predicted"/>
<keyword evidence="2" id="KW-1185">Reference proteome</keyword>
<evidence type="ECO:0008006" key="3">
    <source>
        <dbReference type="Google" id="ProtNLM"/>
    </source>
</evidence>
<evidence type="ECO:0000313" key="2">
    <source>
        <dbReference type="Proteomes" id="UP000189739"/>
    </source>
</evidence>
<dbReference type="AlphaFoldDB" id="A0A1S9P643"/>
<organism evidence="1 2">
    <name type="scientific">Mucilaginibacter pedocola</name>
    <dbReference type="NCBI Taxonomy" id="1792845"/>
    <lineage>
        <taxon>Bacteria</taxon>
        <taxon>Pseudomonadati</taxon>
        <taxon>Bacteroidota</taxon>
        <taxon>Sphingobacteriia</taxon>
        <taxon>Sphingobacteriales</taxon>
        <taxon>Sphingobacteriaceae</taxon>
        <taxon>Mucilaginibacter</taxon>
    </lineage>
</organism>
<dbReference type="Proteomes" id="UP000189739">
    <property type="component" value="Unassembled WGS sequence"/>
</dbReference>
<gene>
    <name evidence="1" type="ORF">BC343_18405</name>
</gene>
<dbReference type="STRING" id="1792845.BC343_18405"/>
<dbReference type="PROSITE" id="PS51257">
    <property type="entry name" value="PROKAR_LIPOPROTEIN"/>
    <property type="match status" value="1"/>
</dbReference>
<reference evidence="1 2" key="1">
    <citation type="submission" date="2016-07" db="EMBL/GenBank/DDBJ databases">
        <title>Genomic analysis of zinc-resistant bacterium Mucilaginibacter pedocola TBZ30.</title>
        <authorList>
            <person name="Huang J."/>
            <person name="Tang J."/>
        </authorList>
    </citation>
    <scope>NUCLEOTIDE SEQUENCE [LARGE SCALE GENOMIC DNA]</scope>
    <source>
        <strain evidence="1 2">TBZ30</strain>
    </source>
</reference>
<dbReference type="RefSeq" id="WP_078351381.1">
    <property type="nucleotide sequence ID" value="NZ_MBTF01000039.1"/>
</dbReference>
<protein>
    <recommendedName>
        <fullName evidence="3">Lipoprotein</fullName>
    </recommendedName>
</protein>
<sequence length="165" mass="18271">MKLLGNFKTFILLACVAGLLLACGTQLPIANLSKQQKVPLQKMLNMLPPDSARQSFIIVYKSVEHGDTTGTRDFAAIVYDKASAQRYFFLNESPNKYNVIKQAEKTKAFIGLDNLLNYYLAGKTGLLQPLAGSALSRQNSALPRIYDIDFAKHISQVFELPSVTL</sequence>
<dbReference type="EMBL" id="MBTF01000039">
    <property type="protein sequence ID" value="OOQ56423.1"/>
    <property type="molecule type" value="Genomic_DNA"/>
</dbReference>
<evidence type="ECO:0000313" key="1">
    <source>
        <dbReference type="EMBL" id="OOQ56423.1"/>
    </source>
</evidence>
<comment type="caution">
    <text evidence="1">The sequence shown here is derived from an EMBL/GenBank/DDBJ whole genome shotgun (WGS) entry which is preliminary data.</text>
</comment>
<name>A0A1S9P643_9SPHI</name>